<evidence type="ECO:0000313" key="2">
    <source>
        <dbReference type="Proteomes" id="UP000230790"/>
    </source>
</evidence>
<evidence type="ECO:0000313" key="1">
    <source>
        <dbReference type="EMBL" id="PJF48319.1"/>
    </source>
</evidence>
<dbReference type="EMBL" id="PGTN01000018">
    <property type="protein sequence ID" value="PJF48319.1"/>
    <property type="molecule type" value="Genomic_DNA"/>
</dbReference>
<organism evidence="1 2">
    <name type="scientific">Candidatus Thermofonsia Clade 3 bacterium</name>
    <dbReference type="NCBI Taxonomy" id="2364212"/>
    <lineage>
        <taxon>Bacteria</taxon>
        <taxon>Bacillati</taxon>
        <taxon>Chloroflexota</taxon>
        <taxon>Candidatus Thermofontia</taxon>
        <taxon>Candidatus Thermofonsia Clade 3</taxon>
    </lineage>
</organism>
<gene>
    <name evidence="1" type="ORF">CUN48_04295</name>
</gene>
<comment type="caution">
    <text evidence="1">The sequence shown here is derived from an EMBL/GenBank/DDBJ whole genome shotgun (WGS) entry which is preliminary data.</text>
</comment>
<name>A0A2M8QEU0_9CHLR</name>
<dbReference type="AlphaFoldDB" id="A0A2M8QEU0"/>
<protein>
    <submittedName>
        <fullName evidence="1">Uncharacterized protein</fullName>
    </submittedName>
</protein>
<accession>A0A2M8QEU0</accession>
<sequence length="105" mass="11859">MLLPPTCGARRAQCEGASRAPAPQPRLTHGYILVTFPSDMRVSFYAGRRVAWLRFHAESGEFILQKDWDQYENCAQCHGRAEIDETPEGDLICHICRAMLPRPAT</sequence>
<reference evidence="1 2" key="1">
    <citation type="submission" date="2017-11" db="EMBL/GenBank/DDBJ databases">
        <title>Evolution of Phototrophy in the Chloroflexi Phylum Driven by Horizontal Gene Transfer.</title>
        <authorList>
            <person name="Ward L.M."/>
            <person name="Hemp J."/>
            <person name="Shih P.M."/>
            <person name="Mcglynn S.E."/>
            <person name="Fischer W."/>
        </authorList>
    </citation>
    <scope>NUCLEOTIDE SEQUENCE [LARGE SCALE GENOMIC DNA]</scope>
    <source>
        <strain evidence="1">JP3_7</strain>
    </source>
</reference>
<dbReference type="Proteomes" id="UP000230790">
    <property type="component" value="Unassembled WGS sequence"/>
</dbReference>
<proteinExistence type="predicted"/>